<keyword evidence="3" id="KW-1185">Reference proteome</keyword>
<proteinExistence type="predicted"/>
<dbReference type="EMBL" id="CP007139">
    <property type="protein sequence ID" value="AIE85416.1"/>
    <property type="molecule type" value="Genomic_DNA"/>
</dbReference>
<protein>
    <submittedName>
        <fullName evidence="2">Uncharacterized protein</fullName>
    </submittedName>
</protein>
<accession>A0A068NPP4</accession>
<evidence type="ECO:0000313" key="3">
    <source>
        <dbReference type="Proteomes" id="UP000027982"/>
    </source>
</evidence>
<gene>
    <name evidence="2" type="ORF">OP10G_2048</name>
</gene>
<keyword evidence="1" id="KW-0472">Membrane</keyword>
<dbReference type="AlphaFoldDB" id="A0A068NPP4"/>
<dbReference type="HOGENOM" id="CLU_3343932_0_0_0"/>
<evidence type="ECO:0000313" key="2">
    <source>
        <dbReference type="EMBL" id="AIE85416.1"/>
    </source>
</evidence>
<keyword evidence="1" id="KW-1133">Transmembrane helix</keyword>
<dbReference type="Proteomes" id="UP000027982">
    <property type="component" value="Chromosome"/>
</dbReference>
<feature type="transmembrane region" description="Helical" evidence="1">
    <location>
        <begin position="6"/>
        <end position="26"/>
    </location>
</feature>
<sequence length="37" mass="4181">MNPKISLALYVYSFVALGYVIVAMSIEKIRYGRAKKS</sequence>
<organism evidence="2 3">
    <name type="scientific">Fimbriimonas ginsengisoli Gsoil 348</name>
    <dbReference type="NCBI Taxonomy" id="661478"/>
    <lineage>
        <taxon>Bacteria</taxon>
        <taxon>Bacillati</taxon>
        <taxon>Armatimonadota</taxon>
        <taxon>Fimbriimonadia</taxon>
        <taxon>Fimbriimonadales</taxon>
        <taxon>Fimbriimonadaceae</taxon>
        <taxon>Fimbriimonas</taxon>
    </lineage>
</organism>
<evidence type="ECO:0000256" key="1">
    <source>
        <dbReference type="SAM" id="Phobius"/>
    </source>
</evidence>
<keyword evidence="1" id="KW-0812">Transmembrane</keyword>
<dbReference type="KEGG" id="fgi:OP10G_2048"/>
<reference evidence="2 3" key="1">
    <citation type="journal article" date="2014" name="PLoS ONE">
        <title>The first complete genome sequence of the class fimbriimonadia in the phylum armatimonadetes.</title>
        <authorList>
            <person name="Hu Z.Y."/>
            <person name="Wang Y.Z."/>
            <person name="Im W.T."/>
            <person name="Wang S.Y."/>
            <person name="Zhao G.P."/>
            <person name="Zheng H.J."/>
            <person name="Quan Z.X."/>
        </authorList>
    </citation>
    <scope>NUCLEOTIDE SEQUENCE [LARGE SCALE GENOMIC DNA]</scope>
    <source>
        <strain evidence="2">Gsoil 348</strain>
    </source>
</reference>
<name>A0A068NPP4_FIMGI</name>